<dbReference type="InterPro" id="IPR000792">
    <property type="entry name" value="Tscrpt_reg_LuxR_C"/>
</dbReference>
<comment type="caution">
    <text evidence="6">The sequence shown here is derived from an EMBL/GenBank/DDBJ whole genome shotgun (WGS) entry which is preliminary data.</text>
</comment>
<dbReference type="RefSeq" id="WP_186890049.1">
    <property type="nucleotide sequence ID" value="NZ_JACOFU010000002.1"/>
</dbReference>
<dbReference type="InterPro" id="IPR058245">
    <property type="entry name" value="NreC/VraR/RcsB-like_REC"/>
</dbReference>
<dbReference type="PANTHER" id="PTHR45566">
    <property type="entry name" value="HTH-TYPE TRANSCRIPTIONAL REGULATOR YHJB-RELATED"/>
    <property type="match status" value="1"/>
</dbReference>
<dbReference type="PROSITE" id="PS50110">
    <property type="entry name" value="RESPONSE_REGULATORY"/>
    <property type="match status" value="1"/>
</dbReference>
<dbReference type="SUPFAM" id="SSF52172">
    <property type="entry name" value="CheY-like"/>
    <property type="match status" value="1"/>
</dbReference>
<feature type="domain" description="Response regulatory" evidence="5">
    <location>
        <begin position="2"/>
        <end position="119"/>
    </location>
</feature>
<keyword evidence="1 3" id="KW-0597">Phosphoprotein</keyword>
<keyword evidence="7" id="KW-1185">Reference proteome</keyword>
<dbReference type="EMBL" id="JACOFU010000002">
    <property type="protein sequence ID" value="MBC3831014.1"/>
    <property type="molecule type" value="Genomic_DNA"/>
</dbReference>
<dbReference type="InterPro" id="IPR051015">
    <property type="entry name" value="EvgA-like"/>
</dbReference>
<evidence type="ECO:0000256" key="2">
    <source>
        <dbReference type="ARBA" id="ARBA00023125"/>
    </source>
</evidence>
<evidence type="ECO:0000313" key="6">
    <source>
        <dbReference type="EMBL" id="MBC3831014.1"/>
    </source>
</evidence>
<reference evidence="6 7" key="1">
    <citation type="submission" date="2020-08" db="EMBL/GenBank/DDBJ databases">
        <title>Novel species isolated from subtropical streams in China.</title>
        <authorList>
            <person name="Lu H."/>
        </authorList>
    </citation>
    <scope>NUCLEOTIDE SEQUENCE [LARGE SCALE GENOMIC DNA]</scope>
    <source>
        <strain evidence="6 7">KCTC 52442</strain>
    </source>
</reference>
<dbReference type="CDD" id="cd06170">
    <property type="entry name" value="LuxR_C_like"/>
    <property type="match status" value="1"/>
</dbReference>
<dbReference type="PANTHER" id="PTHR45566:SF1">
    <property type="entry name" value="HTH-TYPE TRANSCRIPTIONAL REGULATOR YHJB-RELATED"/>
    <property type="match status" value="1"/>
</dbReference>
<accession>A0ABR6XNC7</accession>
<proteinExistence type="predicted"/>
<sequence length="207" mass="23256">MKVLLVDDHSLFRAGLRLLTQSIRPDTEIYEANGINDALELAQRHTDFRLCLLDIHLSNENGLHALTQLKLIAPEIAVVVVSSEDNFQAVSNSLDAGAMGFIPKRSTPTELSAALQRVLNDELYIPPSISHERNNKFNTAPAMSKRQWDVFYCLMRGLPNKLICRELNLSENTVKSHLAAIFRAFDVHTRTQLLIVASKINNLPSFH</sequence>
<evidence type="ECO:0000259" key="5">
    <source>
        <dbReference type="PROSITE" id="PS50110"/>
    </source>
</evidence>
<dbReference type="SUPFAM" id="SSF46894">
    <property type="entry name" value="C-terminal effector domain of the bipartite response regulators"/>
    <property type="match status" value="1"/>
</dbReference>
<evidence type="ECO:0000256" key="1">
    <source>
        <dbReference type="ARBA" id="ARBA00022553"/>
    </source>
</evidence>
<dbReference type="SMART" id="SM00421">
    <property type="entry name" value="HTH_LUXR"/>
    <property type="match status" value="1"/>
</dbReference>
<evidence type="ECO:0000313" key="7">
    <source>
        <dbReference type="Proteomes" id="UP000643610"/>
    </source>
</evidence>
<organism evidence="6 7">
    <name type="scientific">Undibacterium amnicola</name>
    <dbReference type="NCBI Taxonomy" id="1834038"/>
    <lineage>
        <taxon>Bacteria</taxon>
        <taxon>Pseudomonadati</taxon>
        <taxon>Pseudomonadota</taxon>
        <taxon>Betaproteobacteria</taxon>
        <taxon>Burkholderiales</taxon>
        <taxon>Oxalobacteraceae</taxon>
        <taxon>Undibacterium</taxon>
    </lineage>
</organism>
<dbReference type="Pfam" id="PF00196">
    <property type="entry name" value="GerE"/>
    <property type="match status" value="1"/>
</dbReference>
<evidence type="ECO:0000259" key="4">
    <source>
        <dbReference type="PROSITE" id="PS50043"/>
    </source>
</evidence>
<keyword evidence="2" id="KW-0238">DNA-binding</keyword>
<feature type="modified residue" description="4-aspartylphosphate" evidence="3">
    <location>
        <position position="54"/>
    </location>
</feature>
<name>A0ABR6XNC7_9BURK</name>
<dbReference type="PRINTS" id="PR00038">
    <property type="entry name" value="HTHLUXR"/>
</dbReference>
<dbReference type="Gene3D" id="3.40.50.2300">
    <property type="match status" value="1"/>
</dbReference>
<evidence type="ECO:0000256" key="3">
    <source>
        <dbReference type="PROSITE-ProRule" id="PRU00169"/>
    </source>
</evidence>
<dbReference type="InterPro" id="IPR011006">
    <property type="entry name" value="CheY-like_superfamily"/>
</dbReference>
<protein>
    <submittedName>
        <fullName evidence="6">Response regulator transcription factor</fullName>
    </submittedName>
</protein>
<feature type="domain" description="HTH luxR-type" evidence="4">
    <location>
        <begin position="136"/>
        <end position="201"/>
    </location>
</feature>
<dbReference type="Proteomes" id="UP000643610">
    <property type="component" value="Unassembled WGS sequence"/>
</dbReference>
<dbReference type="PROSITE" id="PS50043">
    <property type="entry name" value="HTH_LUXR_2"/>
    <property type="match status" value="1"/>
</dbReference>
<dbReference type="InterPro" id="IPR001789">
    <property type="entry name" value="Sig_transdc_resp-reg_receiver"/>
</dbReference>
<dbReference type="Pfam" id="PF00072">
    <property type="entry name" value="Response_reg"/>
    <property type="match status" value="1"/>
</dbReference>
<dbReference type="InterPro" id="IPR016032">
    <property type="entry name" value="Sig_transdc_resp-reg_C-effctor"/>
</dbReference>
<dbReference type="SMART" id="SM00448">
    <property type="entry name" value="REC"/>
    <property type="match status" value="1"/>
</dbReference>
<gene>
    <name evidence="6" type="ORF">H8K33_05810</name>
</gene>
<dbReference type="CDD" id="cd17535">
    <property type="entry name" value="REC_NarL-like"/>
    <property type="match status" value="1"/>
</dbReference>